<protein>
    <submittedName>
        <fullName evidence="1">Uncharacterized protein</fullName>
    </submittedName>
</protein>
<keyword evidence="2" id="KW-1185">Reference proteome</keyword>
<reference evidence="2" key="1">
    <citation type="submission" date="2019-04" db="EMBL/GenBank/DDBJ databases">
        <title>Friends and foes A comparative genomics studyof 23 Aspergillus species from section Flavi.</title>
        <authorList>
            <consortium name="DOE Joint Genome Institute"/>
            <person name="Kjaerbolling I."/>
            <person name="Vesth T."/>
            <person name="Frisvad J.C."/>
            <person name="Nybo J.L."/>
            <person name="Theobald S."/>
            <person name="Kildgaard S."/>
            <person name="Isbrandt T."/>
            <person name="Kuo A."/>
            <person name="Sato A."/>
            <person name="Lyhne E.K."/>
            <person name="Kogle M.E."/>
            <person name="Wiebenga A."/>
            <person name="Kun R.S."/>
            <person name="Lubbers R.J."/>
            <person name="Makela M.R."/>
            <person name="Barry K."/>
            <person name="Chovatia M."/>
            <person name="Clum A."/>
            <person name="Daum C."/>
            <person name="Haridas S."/>
            <person name="He G."/>
            <person name="LaButti K."/>
            <person name="Lipzen A."/>
            <person name="Mondo S."/>
            <person name="Riley R."/>
            <person name="Salamov A."/>
            <person name="Simmons B.A."/>
            <person name="Magnuson J.K."/>
            <person name="Henrissat B."/>
            <person name="Mortensen U.H."/>
            <person name="Larsen T.O."/>
            <person name="Devries R.P."/>
            <person name="Grigoriev I.V."/>
            <person name="Machida M."/>
            <person name="Baker S.E."/>
            <person name="Andersen M.R."/>
        </authorList>
    </citation>
    <scope>NUCLEOTIDE SEQUENCE [LARGE SCALE GENOMIC DNA]</scope>
    <source>
        <strain evidence="2">CBS 553.77</strain>
    </source>
</reference>
<sequence length="150" mass="16456">MYVHTYYVRMHEVLTIRISAKQENKLIQTRPPHLVQLRCTPYSNSGGLMPEAETLGSNPLRPMARVNFAGSPRGPDHWEARSVSGRGNFIVSLRQRVVSYRTELLGYGGSIHGLDGDRMGVSLGRSALIDGGTRSGCPPSLRLLIRVGVG</sequence>
<name>A0A5N6YRZ5_9EURO</name>
<dbReference type="AlphaFoldDB" id="A0A5N6YRZ5"/>
<organism evidence="1 2">
    <name type="scientific">Aspergillus coremiiformis</name>
    <dbReference type="NCBI Taxonomy" id="138285"/>
    <lineage>
        <taxon>Eukaryota</taxon>
        <taxon>Fungi</taxon>
        <taxon>Dikarya</taxon>
        <taxon>Ascomycota</taxon>
        <taxon>Pezizomycotina</taxon>
        <taxon>Eurotiomycetes</taxon>
        <taxon>Eurotiomycetidae</taxon>
        <taxon>Eurotiales</taxon>
        <taxon>Aspergillaceae</taxon>
        <taxon>Aspergillus</taxon>
        <taxon>Aspergillus subgen. Circumdati</taxon>
    </lineage>
</organism>
<evidence type="ECO:0000313" key="2">
    <source>
        <dbReference type="Proteomes" id="UP000327118"/>
    </source>
</evidence>
<gene>
    <name evidence="1" type="ORF">BDV28DRAFT_105060</name>
</gene>
<dbReference type="EMBL" id="ML739652">
    <property type="protein sequence ID" value="KAE8348191.1"/>
    <property type="molecule type" value="Genomic_DNA"/>
</dbReference>
<dbReference type="Proteomes" id="UP000327118">
    <property type="component" value="Unassembled WGS sequence"/>
</dbReference>
<proteinExistence type="predicted"/>
<accession>A0A5N6YRZ5</accession>
<evidence type="ECO:0000313" key="1">
    <source>
        <dbReference type="EMBL" id="KAE8348191.1"/>
    </source>
</evidence>